<dbReference type="GO" id="GO:0006096">
    <property type="term" value="P:glycolytic process"/>
    <property type="evidence" value="ECO:0007669"/>
    <property type="project" value="InterPro"/>
</dbReference>
<keyword evidence="1" id="KW-0808">Transferase</keyword>
<dbReference type="GO" id="GO:0005536">
    <property type="term" value="F:D-glucose binding"/>
    <property type="evidence" value="ECO:0007669"/>
    <property type="project" value="InterPro"/>
</dbReference>
<accession>A0AAV8UL81</accession>
<evidence type="ECO:0000256" key="1">
    <source>
        <dbReference type="ARBA" id="ARBA00022679"/>
    </source>
</evidence>
<evidence type="ECO:0000256" key="3">
    <source>
        <dbReference type="SAM" id="Phobius"/>
    </source>
</evidence>
<dbReference type="Proteomes" id="UP001157974">
    <property type="component" value="Unassembled WGS sequence"/>
</dbReference>
<dbReference type="InterPro" id="IPR003836">
    <property type="entry name" value="Glucokinase"/>
</dbReference>
<keyword evidence="3" id="KW-1133">Transmembrane helix</keyword>
<comment type="caution">
    <text evidence="4">The sequence shown here is derived from an EMBL/GenBank/DDBJ whole genome shotgun (WGS) entry which is preliminary data.</text>
</comment>
<dbReference type="GO" id="GO:0004340">
    <property type="term" value="F:glucokinase activity"/>
    <property type="evidence" value="ECO:0007669"/>
    <property type="project" value="InterPro"/>
</dbReference>
<keyword evidence="5" id="KW-1185">Reference proteome</keyword>
<keyword evidence="2" id="KW-0418">Kinase</keyword>
<evidence type="ECO:0000313" key="5">
    <source>
        <dbReference type="Proteomes" id="UP001157974"/>
    </source>
</evidence>
<evidence type="ECO:0000256" key="2">
    <source>
        <dbReference type="ARBA" id="ARBA00022777"/>
    </source>
</evidence>
<dbReference type="Pfam" id="PF02685">
    <property type="entry name" value="Glucokinase"/>
    <property type="match status" value="1"/>
</dbReference>
<sequence length="515" mass="56787">MSRAVGGRRREIRIRIAIEGARKVLRRLGSLLFLGRRGGWVWFPDAMEEDLEEAKTIILMGGDIGGTNSRFALFKVDVSDEIMARGPMDHPPFEIVYAKNYLNEDYSMFRDVMTEFFADAEHHSDFARTPHFHLTACCLAVAGPVDDGRANFTNRGWVIDSQDIKEWFGFEHVRVVNDFVASGYGILTLMETEVTVLQEGKYSQSAPIAVLGAGTGLGECFLAPNWSPYGSFYDAYPSEGGHVEFAPKTDIQFKCLQFLSEKFQGRVSVERIVSGKGLLNVYEFFKSEYPDEFNEGHDHKIINAVEAGAVIASLTYDYTLCAQTMEFVFEVYGTEAGSVALKFLPYGGLYIAGSLAPRNIERLTGQDSSFMKAAINKGRVSPALKNVSCRISNTVENIPIKVVMCEDLGMRGSQLLSYRIFLESKPPAIQAQLPPVTDTLDTMANPDIPAIRKSDGYADGPYKEPHIALTLPPRHAMDITFVAEIAVASSIAASIALIIGFGARSLTRMDLAKGS</sequence>
<dbReference type="AlphaFoldDB" id="A0AAV8UL81"/>
<dbReference type="InterPro" id="IPR043129">
    <property type="entry name" value="ATPase_NBD"/>
</dbReference>
<gene>
    <name evidence="4" type="ORF">NDN08_004274</name>
</gene>
<proteinExistence type="predicted"/>
<reference evidence="4 5" key="1">
    <citation type="journal article" date="2023" name="Nat. Commun.">
        <title>Origin of minicircular mitochondrial genomes in red algae.</title>
        <authorList>
            <person name="Lee Y."/>
            <person name="Cho C.H."/>
            <person name="Lee Y.M."/>
            <person name="Park S.I."/>
            <person name="Yang J.H."/>
            <person name="West J.A."/>
            <person name="Bhattacharya D."/>
            <person name="Yoon H.S."/>
        </authorList>
    </citation>
    <scope>NUCLEOTIDE SEQUENCE [LARGE SCALE GENOMIC DNA]</scope>
    <source>
        <strain evidence="4 5">CCMP1338</strain>
        <tissue evidence="4">Whole cell</tissue>
    </source>
</reference>
<dbReference type="Gene3D" id="3.40.367.20">
    <property type="match status" value="1"/>
</dbReference>
<dbReference type="NCBIfam" id="TIGR00749">
    <property type="entry name" value="glk"/>
    <property type="match status" value="1"/>
</dbReference>
<feature type="transmembrane region" description="Helical" evidence="3">
    <location>
        <begin position="481"/>
        <end position="503"/>
    </location>
</feature>
<keyword evidence="3" id="KW-0472">Membrane</keyword>
<keyword evidence="3" id="KW-0812">Transmembrane</keyword>
<evidence type="ECO:0000313" key="4">
    <source>
        <dbReference type="EMBL" id="KAJ8903164.1"/>
    </source>
</evidence>
<protein>
    <recommendedName>
        <fullName evidence="6">Glucokinase</fullName>
    </recommendedName>
</protein>
<dbReference type="GO" id="GO:0005524">
    <property type="term" value="F:ATP binding"/>
    <property type="evidence" value="ECO:0007669"/>
    <property type="project" value="InterPro"/>
</dbReference>
<organism evidence="4 5">
    <name type="scientific">Rhodosorus marinus</name>
    <dbReference type="NCBI Taxonomy" id="101924"/>
    <lineage>
        <taxon>Eukaryota</taxon>
        <taxon>Rhodophyta</taxon>
        <taxon>Stylonematophyceae</taxon>
        <taxon>Stylonematales</taxon>
        <taxon>Stylonemataceae</taxon>
        <taxon>Rhodosorus</taxon>
    </lineage>
</organism>
<dbReference type="EMBL" id="JAMWBK010000007">
    <property type="protein sequence ID" value="KAJ8903164.1"/>
    <property type="molecule type" value="Genomic_DNA"/>
</dbReference>
<evidence type="ECO:0008006" key="6">
    <source>
        <dbReference type="Google" id="ProtNLM"/>
    </source>
</evidence>
<dbReference type="Gene3D" id="3.30.420.40">
    <property type="match status" value="1"/>
</dbReference>
<dbReference type="PANTHER" id="PTHR47363">
    <property type="entry name" value="GLUCOKINASE"/>
    <property type="match status" value="1"/>
</dbReference>
<name>A0AAV8UL81_9RHOD</name>
<dbReference type="CDD" id="cd24008">
    <property type="entry name" value="ASKHA_NBD_GLK"/>
    <property type="match status" value="1"/>
</dbReference>
<dbReference type="SUPFAM" id="SSF53067">
    <property type="entry name" value="Actin-like ATPase domain"/>
    <property type="match status" value="1"/>
</dbReference>
<dbReference type="PANTHER" id="PTHR47363:SF1">
    <property type="entry name" value="GLUCOKINASE"/>
    <property type="match status" value="1"/>
</dbReference>